<evidence type="ECO:0000313" key="4">
    <source>
        <dbReference type="EMBL" id="CAB4160792.1"/>
    </source>
</evidence>
<accession>A0A6J5R2A0</accession>
<dbReference type="EMBL" id="LR797492">
    <property type="protein sequence ID" value="CAB4220177.1"/>
    <property type="molecule type" value="Genomic_DNA"/>
</dbReference>
<evidence type="ECO:0000313" key="7">
    <source>
        <dbReference type="EMBL" id="CAB4188767.1"/>
    </source>
</evidence>
<dbReference type="EMBL" id="LR796305">
    <property type="protein sequence ID" value="CAB4135613.1"/>
    <property type="molecule type" value="Genomic_DNA"/>
</dbReference>
<dbReference type="EMBL" id="LR798423">
    <property type="protein sequence ID" value="CAB5230785.1"/>
    <property type="molecule type" value="Genomic_DNA"/>
</dbReference>
<evidence type="ECO:0000313" key="9">
    <source>
        <dbReference type="EMBL" id="CAB4216072.1"/>
    </source>
</evidence>
<evidence type="ECO:0000313" key="10">
    <source>
        <dbReference type="EMBL" id="CAB4220177.1"/>
    </source>
</evidence>
<dbReference type="EMBL" id="LR796917">
    <property type="protein sequence ID" value="CAB4175267.1"/>
    <property type="molecule type" value="Genomic_DNA"/>
</dbReference>
<dbReference type="EMBL" id="LR796548">
    <property type="protein sequence ID" value="CAB4150995.1"/>
    <property type="molecule type" value="Genomic_DNA"/>
</dbReference>
<dbReference type="EMBL" id="LR796461">
    <property type="protein sequence ID" value="CAB4146062.1"/>
    <property type="molecule type" value="Genomic_DNA"/>
</dbReference>
<dbReference type="EMBL" id="LR796709">
    <property type="protein sequence ID" value="CAB4160792.1"/>
    <property type="molecule type" value="Genomic_DNA"/>
</dbReference>
<evidence type="ECO:0000313" key="11">
    <source>
        <dbReference type="EMBL" id="CAB5230785.1"/>
    </source>
</evidence>
<gene>
    <name evidence="6" type="ORF">UFOVP1031_42</name>
    <name evidence="7" type="ORF">UFOVP1172_93</name>
    <name evidence="8" type="ORF">UFOVP1240_155</name>
    <name evidence="9" type="ORF">UFOVP1486_55</name>
    <name evidence="11" type="ORF">UFOVP1578_114</name>
    <name evidence="10" type="ORF">UFOVP1630_106</name>
    <name evidence="1" type="ORF">UFOVP288_15</name>
    <name evidence="2" type="ORF">UFOVP483_24</name>
    <name evidence="3" type="ORF">UFOVP573_100</name>
    <name evidence="4" type="ORF">UFOVP769_15</name>
    <name evidence="5" type="ORF">UFOVP962_140</name>
</gene>
<proteinExistence type="predicted"/>
<dbReference type="EMBL" id="LR797130">
    <property type="protein sequence ID" value="CAB4188767.1"/>
    <property type="molecule type" value="Genomic_DNA"/>
</dbReference>
<evidence type="ECO:0000313" key="2">
    <source>
        <dbReference type="EMBL" id="CAB4146062.1"/>
    </source>
</evidence>
<sequence length="192" mass="20556">MAVTTSNIVVGEATVKTGLSNITMTNADFDTLTDVGATQGGLEISWEPDMVDIEIDQYGDAARVIQSKVKVMVKTTLAEGTLKNLAQAWSYDTTMGGANLKANTTAANTTTFHFGAQSVNPFEYALQVTGQAPGSTASVTKTRKFNTKRAISMTTSMIAMKRAEATVFETSFRILPVTGDSGYEYGKIIDQI</sequence>
<evidence type="ECO:0000313" key="1">
    <source>
        <dbReference type="EMBL" id="CAB4135613.1"/>
    </source>
</evidence>
<reference evidence="7" key="1">
    <citation type="submission" date="2020-05" db="EMBL/GenBank/DDBJ databases">
        <authorList>
            <person name="Chiriac C."/>
            <person name="Salcher M."/>
            <person name="Ghai R."/>
            <person name="Kavagutti S V."/>
        </authorList>
    </citation>
    <scope>NUCLEOTIDE SEQUENCE</scope>
</reference>
<evidence type="ECO:0008006" key="12">
    <source>
        <dbReference type="Google" id="ProtNLM"/>
    </source>
</evidence>
<organism evidence="7">
    <name type="scientific">uncultured Caudovirales phage</name>
    <dbReference type="NCBI Taxonomy" id="2100421"/>
    <lineage>
        <taxon>Viruses</taxon>
        <taxon>Duplodnaviria</taxon>
        <taxon>Heunggongvirae</taxon>
        <taxon>Uroviricota</taxon>
        <taxon>Caudoviricetes</taxon>
        <taxon>Peduoviridae</taxon>
        <taxon>Maltschvirus</taxon>
        <taxon>Maltschvirus maltsch</taxon>
    </lineage>
</organism>
<dbReference type="EMBL" id="LR797180">
    <property type="protein sequence ID" value="CAB4192079.1"/>
    <property type="molecule type" value="Genomic_DNA"/>
</dbReference>
<dbReference type="EMBL" id="LR797434">
    <property type="protein sequence ID" value="CAB4216072.1"/>
    <property type="molecule type" value="Genomic_DNA"/>
</dbReference>
<evidence type="ECO:0000313" key="5">
    <source>
        <dbReference type="EMBL" id="CAB4175267.1"/>
    </source>
</evidence>
<protein>
    <recommendedName>
        <fullName evidence="12">Major tail protein</fullName>
    </recommendedName>
</protein>
<evidence type="ECO:0000313" key="8">
    <source>
        <dbReference type="EMBL" id="CAB4192079.1"/>
    </source>
</evidence>
<evidence type="ECO:0000313" key="3">
    <source>
        <dbReference type="EMBL" id="CAB4150995.1"/>
    </source>
</evidence>
<name>A0A6J5R2A0_9CAUD</name>
<dbReference type="EMBL" id="LR796980">
    <property type="protein sequence ID" value="CAB4179223.1"/>
    <property type="molecule type" value="Genomic_DNA"/>
</dbReference>
<evidence type="ECO:0000313" key="6">
    <source>
        <dbReference type="EMBL" id="CAB4179223.1"/>
    </source>
</evidence>